<evidence type="ECO:0000256" key="2">
    <source>
        <dbReference type="SAM" id="Phobius"/>
    </source>
</evidence>
<evidence type="ECO:0000313" key="4">
    <source>
        <dbReference type="Proteomes" id="UP001283341"/>
    </source>
</evidence>
<evidence type="ECO:0000313" key="3">
    <source>
        <dbReference type="EMBL" id="KAK3316330.1"/>
    </source>
</evidence>
<feature type="transmembrane region" description="Helical" evidence="2">
    <location>
        <begin position="47"/>
        <end position="65"/>
    </location>
</feature>
<comment type="caution">
    <text evidence="3">The sequence shown here is derived from an EMBL/GenBank/DDBJ whole genome shotgun (WGS) entry which is preliminary data.</text>
</comment>
<keyword evidence="2" id="KW-0812">Transmembrane</keyword>
<keyword evidence="2" id="KW-1133">Transmembrane helix</keyword>
<feature type="compositionally biased region" description="Acidic residues" evidence="1">
    <location>
        <begin position="372"/>
        <end position="381"/>
    </location>
</feature>
<feature type="compositionally biased region" description="Low complexity" evidence="1">
    <location>
        <begin position="204"/>
        <end position="216"/>
    </location>
</feature>
<feature type="region of interest" description="Disordered" evidence="1">
    <location>
        <begin position="331"/>
        <end position="384"/>
    </location>
</feature>
<feature type="region of interest" description="Disordered" evidence="1">
    <location>
        <begin position="275"/>
        <end position="314"/>
    </location>
</feature>
<sequence length="484" mass="52855">MAWELSTWLALIRTFQVLGALAASALNGFVTVMIYLKADSLPQNVGILELLICLVLCYTTVTLIVQHTRQRSKKLGYLRCFLLLDIVACGIVVAILYFLTKAKLPSNCRGLNPSDIPSPDGDEPPHQPFTTISFSDEGPGHRGELDKHCAFERSYFFIAIGLAITFIATITLTILRIRERKRHARSAKDSEMQDDDVDLKTLDASSPLTLTPTPSSQAPPPAAPPSEGIITRNTSMRSTVTASTGYHSRQYSWRASVPPAPLSEGIITRNPSIRSTMTSSTASHGRGPSFSSHRAGAIPARRPVGGGGQMSPPAVPPVPLIGSHNIPVRRPVLPPRPTPPYEAHRHSHSGPNSSVGNSGGMLGQQGFIPVPLEDDDDDNADFGDALVADGMQHQQRHQREQQAQYTRQRMQMMQMPMLPEDEQTAAESALVSDGMRDPSEPMLPPYEPGPNRMAGHNQEDNETRLSGYVKGQTRAQDMKDSGRY</sequence>
<organism evidence="3 4">
    <name type="scientific">Apodospora peruviana</name>
    <dbReference type="NCBI Taxonomy" id="516989"/>
    <lineage>
        <taxon>Eukaryota</taxon>
        <taxon>Fungi</taxon>
        <taxon>Dikarya</taxon>
        <taxon>Ascomycota</taxon>
        <taxon>Pezizomycotina</taxon>
        <taxon>Sordariomycetes</taxon>
        <taxon>Sordariomycetidae</taxon>
        <taxon>Sordariales</taxon>
        <taxon>Lasiosphaeriaceae</taxon>
        <taxon>Apodospora</taxon>
    </lineage>
</organism>
<accession>A0AAE0I0N5</accession>
<feature type="transmembrane region" description="Helical" evidence="2">
    <location>
        <begin position="77"/>
        <end position="99"/>
    </location>
</feature>
<dbReference type="EMBL" id="JAUEDM010000005">
    <property type="protein sequence ID" value="KAK3316330.1"/>
    <property type="molecule type" value="Genomic_DNA"/>
</dbReference>
<evidence type="ECO:0000256" key="1">
    <source>
        <dbReference type="SAM" id="MobiDB-lite"/>
    </source>
</evidence>
<proteinExistence type="predicted"/>
<protein>
    <submittedName>
        <fullName evidence="3">Uncharacterized protein</fullName>
    </submittedName>
</protein>
<keyword evidence="2" id="KW-0472">Membrane</keyword>
<gene>
    <name evidence="3" type="ORF">B0H66DRAFT_604626</name>
</gene>
<feature type="transmembrane region" description="Helical" evidence="2">
    <location>
        <begin position="12"/>
        <end position="35"/>
    </location>
</feature>
<keyword evidence="4" id="KW-1185">Reference proteome</keyword>
<feature type="region of interest" description="Disordered" evidence="1">
    <location>
        <begin position="113"/>
        <end position="139"/>
    </location>
</feature>
<reference evidence="3" key="2">
    <citation type="submission" date="2023-06" db="EMBL/GenBank/DDBJ databases">
        <authorList>
            <consortium name="Lawrence Berkeley National Laboratory"/>
            <person name="Haridas S."/>
            <person name="Hensen N."/>
            <person name="Bonometti L."/>
            <person name="Westerberg I."/>
            <person name="Brannstrom I.O."/>
            <person name="Guillou S."/>
            <person name="Cros-Aarteil S."/>
            <person name="Calhoun S."/>
            <person name="Kuo A."/>
            <person name="Mondo S."/>
            <person name="Pangilinan J."/>
            <person name="Riley R."/>
            <person name="Labutti K."/>
            <person name="Andreopoulos B."/>
            <person name="Lipzen A."/>
            <person name="Chen C."/>
            <person name="Yanf M."/>
            <person name="Daum C."/>
            <person name="Ng V."/>
            <person name="Clum A."/>
            <person name="Steindorff A."/>
            <person name="Ohm R."/>
            <person name="Martin F."/>
            <person name="Silar P."/>
            <person name="Natvig D."/>
            <person name="Lalanne C."/>
            <person name="Gautier V."/>
            <person name="Ament-Velasquez S.L."/>
            <person name="Kruys A."/>
            <person name="Hutchinson M.I."/>
            <person name="Powell A.J."/>
            <person name="Barry K."/>
            <person name="Miller A.N."/>
            <person name="Grigoriev I.V."/>
            <person name="Debuchy R."/>
            <person name="Gladieux P."/>
            <person name="Thoren M.H."/>
            <person name="Johannesson H."/>
        </authorList>
    </citation>
    <scope>NUCLEOTIDE SEQUENCE</scope>
    <source>
        <strain evidence="3">CBS 118394</strain>
    </source>
</reference>
<dbReference type="AlphaFoldDB" id="A0AAE0I0N5"/>
<reference evidence="3" key="1">
    <citation type="journal article" date="2023" name="Mol. Phylogenet. Evol.">
        <title>Genome-scale phylogeny and comparative genomics of the fungal order Sordariales.</title>
        <authorList>
            <person name="Hensen N."/>
            <person name="Bonometti L."/>
            <person name="Westerberg I."/>
            <person name="Brannstrom I.O."/>
            <person name="Guillou S."/>
            <person name="Cros-Aarteil S."/>
            <person name="Calhoun S."/>
            <person name="Haridas S."/>
            <person name="Kuo A."/>
            <person name="Mondo S."/>
            <person name="Pangilinan J."/>
            <person name="Riley R."/>
            <person name="LaButti K."/>
            <person name="Andreopoulos B."/>
            <person name="Lipzen A."/>
            <person name="Chen C."/>
            <person name="Yan M."/>
            <person name="Daum C."/>
            <person name="Ng V."/>
            <person name="Clum A."/>
            <person name="Steindorff A."/>
            <person name="Ohm R.A."/>
            <person name="Martin F."/>
            <person name="Silar P."/>
            <person name="Natvig D.O."/>
            <person name="Lalanne C."/>
            <person name="Gautier V."/>
            <person name="Ament-Velasquez S.L."/>
            <person name="Kruys A."/>
            <person name="Hutchinson M.I."/>
            <person name="Powell A.J."/>
            <person name="Barry K."/>
            <person name="Miller A.N."/>
            <person name="Grigoriev I.V."/>
            <person name="Debuchy R."/>
            <person name="Gladieux P."/>
            <person name="Hiltunen Thoren M."/>
            <person name="Johannesson H."/>
        </authorList>
    </citation>
    <scope>NUCLEOTIDE SEQUENCE</scope>
    <source>
        <strain evidence="3">CBS 118394</strain>
    </source>
</reference>
<feature type="region of interest" description="Disordered" evidence="1">
    <location>
        <begin position="204"/>
        <end position="235"/>
    </location>
</feature>
<dbReference type="Proteomes" id="UP001283341">
    <property type="component" value="Unassembled WGS sequence"/>
</dbReference>
<name>A0AAE0I0N5_9PEZI</name>
<feature type="region of interest" description="Disordered" evidence="1">
    <location>
        <begin position="421"/>
        <end position="484"/>
    </location>
</feature>
<feature type="transmembrane region" description="Helical" evidence="2">
    <location>
        <begin position="155"/>
        <end position="175"/>
    </location>
</feature>